<protein>
    <recommendedName>
        <fullName evidence="3">PE domain-containing protein</fullName>
    </recommendedName>
</protein>
<name>A0ABP8DPP9_9ACTN</name>
<dbReference type="EMBL" id="BAABAT010000044">
    <property type="protein sequence ID" value="GAA4261215.1"/>
    <property type="molecule type" value="Genomic_DNA"/>
</dbReference>
<evidence type="ECO:0008006" key="3">
    <source>
        <dbReference type="Google" id="ProtNLM"/>
    </source>
</evidence>
<evidence type="ECO:0000313" key="2">
    <source>
        <dbReference type="Proteomes" id="UP001500620"/>
    </source>
</evidence>
<proteinExistence type="predicted"/>
<dbReference type="Proteomes" id="UP001500620">
    <property type="component" value="Unassembled WGS sequence"/>
</dbReference>
<comment type="caution">
    <text evidence="1">The sequence shown here is derived from an EMBL/GenBank/DDBJ whole genome shotgun (WGS) entry which is preliminary data.</text>
</comment>
<organism evidence="1 2">
    <name type="scientific">Dactylosporangium darangshiense</name>
    <dbReference type="NCBI Taxonomy" id="579108"/>
    <lineage>
        <taxon>Bacteria</taxon>
        <taxon>Bacillati</taxon>
        <taxon>Actinomycetota</taxon>
        <taxon>Actinomycetes</taxon>
        <taxon>Micromonosporales</taxon>
        <taxon>Micromonosporaceae</taxon>
        <taxon>Dactylosporangium</taxon>
    </lineage>
</organism>
<reference evidence="2" key="1">
    <citation type="journal article" date="2019" name="Int. J. Syst. Evol. Microbiol.">
        <title>The Global Catalogue of Microorganisms (GCM) 10K type strain sequencing project: providing services to taxonomists for standard genome sequencing and annotation.</title>
        <authorList>
            <consortium name="The Broad Institute Genomics Platform"/>
            <consortium name="The Broad Institute Genome Sequencing Center for Infectious Disease"/>
            <person name="Wu L."/>
            <person name="Ma J."/>
        </authorList>
    </citation>
    <scope>NUCLEOTIDE SEQUENCE [LARGE SCALE GENOMIC DNA]</scope>
    <source>
        <strain evidence="2">JCM 17441</strain>
    </source>
</reference>
<evidence type="ECO:0000313" key="1">
    <source>
        <dbReference type="EMBL" id="GAA4261215.1"/>
    </source>
</evidence>
<keyword evidence="2" id="KW-1185">Reference proteome</keyword>
<gene>
    <name evidence="1" type="ORF">GCM10022255_092990</name>
</gene>
<accession>A0ABP8DPP9</accession>
<sequence>MAYPAPMESDPTVSARQLADAADALAASLATDVEIDTTEVFAPLVAATLALHTVANELALAAMSVDETAAAAARRAAAHFMGAQQDLIQTLRRLPQQ</sequence>